<accession>A0ABR6ZD53</accession>
<evidence type="ECO:0000259" key="1">
    <source>
        <dbReference type="Pfam" id="PF14300"/>
    </source>
</evidence>
<evidence type="ECO:0000313" key="3">
    <source>
        <dbReference type="Proteomes" id="UP000646911"/>
    </source>
</evidence>
<gene>
    <name evidence="2" type="ORF">H8L47_19105</name>
</gene>
<dbReference type="InterPro" id="IPR025402">
    <property type="entry name" value="DMP19_C"/>
</dbReference>
<name>A0ABR6ZD53_9BURK</name>
<dbReference type="Proteomes" id="UP000646911">
    <property type="component" value="Unassembled WGS sequence"/>
</dbReference>
<dbReference type="EMBL" id="JACOFX010000011">
    <property type="protein sequence ID" value="MBC3909678.1"/>
    <property type="molecule type" value="Genomic_DNA"/>
</dbReference>
<feature type="domain" description="DNA mimic protein DMP19 C-terminal" evidence="1">
    <location>
        <begin position="36"/>
        <end position="124"/>
    </location>
</feature>
<protein>
    <recommendedName>
        <fullName evidence="1">DNA mimic protein DMP19 C-terminal domain-containing protein</fullName>
    </recommendedName>
</protein>
<comment type="caution">
    <text evidence="2">The sequence shown here is derived from an EMBL/GenBank/DDBJ whole genome shotgun (WGS) entry which is preliminary data.</text>
</comment>
<proteinExistence type="predicted"/>
<evidence type="ECO:0000313" key="2">
    <source>
        <dbReference type="EMBL" id="MBC3909678.1"/>
    </source>
</evidence>
<organism evidence="2 3">
    <name type="scientific">Undibacterium umbellatum</name>
    <dbReference type="NCBI Taxonomy" id="2762300"/>
    <lineage>
        <taxon>Bacteria</taxon>
        <taxon>Pseudomonadati</taxon>
        <taxon>Pseudomonadota</taxon>
        <taxon>Betaproteobacteria</taxon>
        <taxon>Burkholderiales</taxon>
        <taxon>Oxalobacteraceae</taxon>
        <taxon>Undibacterium</taxon>
    </lineage>
</organism>
<dbReference type="RefSeq" id="WP_186955197.1">
    <property type="nucleotide sequence ID" value="NZ_JACOFX010000011.1"/>
</dbReference>
<sequence length="145" mass="16185">MPSDTLQAALDTQLQSWLTATDSGDWQQIASTQAQQLPYLLAARFSYDVSQGGFAQFLYNMRGHMLAQIEDMLITAQADIAHDYYVQAISLCLKNKADYQRFLASNYIEANPLKDQLQLLSVAYLGKRIDFSTEAHAFLVSGLPA</sequence>
<reference evidence="2 3" key="1">
    <citation type="submission" date="2020-08" db="EMBL/GenBank/DDBJ databases">
        <title>Novel species isolated from subtropical streams in China.</title>
        <authorList>
            <person name="Lu H."/>
        </authorList>
    </citation>
    <scope>NUCLEOTIDE SEQUENCE [LARGE SCALE GENOMIC DNA]</scope>
    <source>
        <strain evidence="2 3">NL8W</strain>
    </source>
</reference>
<dbReference type="Pfam" id="PF14300">
    <property type="entry name" value="DMP19"/>
    <property type="match status" value="1"/>
</dbReference>
<keyword evidence="3" id="KW-1185">Reference proteome</keyword>